<dbReference type="SMART" id="SM00355">
    <property type="entry name" value="ZnF_C2H2"/>
    <property type="match status" value="2"/>
</dbReference>
<protein>
    <recommendedName>
        <fullName evidence="1">C2H2-type domain-containing protein</fullName>
    </recommendedName>
</protein>
<accession>A0A8X6P3W8</accession>
<keyword evidence="3" id="KW-1185">Reference proteome</keyword>
<dbReference type="EMBL" id="BMAW01015920">
    <property type="protein sequence ID" value="GFT46155.1"/>
    <property type="molecule type" value="Genomic_DNA"/>
</dbReference>
<comment type="caution">
    <text evidence="2">The sequence shown here is derived from an EMBL/GenBank/DDBJ whole genome shotgun (WGS) entry which is preliminary data.</text>
</comment>
<evidence type="ECO:0000259" key="1">
    <source>
        <dbReference type="PROSITE" id="PS00028"/>
    </source>
</evidence>
<feature type="domain" description="C2H2-type" evidence="1">
    <location>
        <begin position="199"/>
        <end position="219"/>
    </location>
</feature>
<name>A0A8X6P3W8_NEPPI</name>
<reference evidence="2" key="1">
    <citation type="submission" date="2020-08" db="EMBL/GenBank/DDBJ databases">
        <title>Multicomponent nature underlies the extraordinary mechanical properties of spider dragline silk.</title>
        <authorList>
            <person name="Kono N."/>
            <person name="Nakamura H."/>
            <person name="Mori M."/>
            <person name="Yoshida Y."/>
            <person name="Ohtoshi R."/>
            <person name="Malay A.D."/>
            <person name="Moran D.A.P."/>
            <person name="Tomita M."/>
            <person name="Numata K."/>
            <person name="Arakawa K."/>
        </authorList>
    </citation>
    <scope>NUCLEOTIDE SEQUENCE</scope>
</reference>
<organism evidence="2 3">
    <name type="scientific">Nephila pilipes</name>
    <name type="common">Giant wood spider</name>
    <name type="synonym">Nephila maculata</name>
    <dbReference type="NCBI Taxonomy" id="299642"/>
    <lineage>
        <taxon>Eukaryota</taxon>
        <taxon>Metazoa</taxon>
        <taxon>Ecdysozoa</taxon>
        <taxon>Arthropoda</taxon>
        <taxon>Chelicerata</taxon>
        <taxon>Arachnida</taxon>
        <taxon>Araneae</taxon>
        <taxon>Araneomorphae</taxon>
        <taxon>Entelegynae</taxon>
        <taxon>Araneoidea</taxon>
        <taxon>Nephilidae</taxon>
        <taxon>Nephila</taxon>
    </lineage>
</organism>
<dbReference type="PROSITE" id="PS00028">
    <property type="entry name" value="ZINC_FINGER_C2H2_1"/>
    <property type="match status" value="1"/>
</dbReference>
<dbReference type="AlphaFoldDB" id="A0A8X6P3W8"/>
<evidence type="ECO:0000313" key="2">
    <source>
        <dbReference type="EMBL" id="GFT46155.1"/>
    </source>
</evidence>
<sequence length="249" mass="28478">MPNTNQILMMNPSQSLYVVDTPILQVPLPSTWKVTDTSALSVPVWNGQQTILLTPEIRSNTTPVSAAFANPLVDYPQIIHVQPSAPCNRKEPKKIKNKRKSQEVHLLYEGSDLEDPNDLSWKPVVPARHPTSRCTALPTKKIHTSIKTEPETMDKKPFSRRTNKKIFKCPLCYFVTDINYIIDDHYLDEHRVPGTTYSCLVCNVEYNSGKSFFDHFENHPNGRLVNNVKQETATSERQNYYGVYTKTEQ</sequence>
<dbReference type="Gene3D" id="3.30.160.60">
    <property type="entry name" value="Classic Zinc Finger"/>
    <property type="match status" value="1"/>
</dbReference>
<dbReference type="InterPro" id="IPR013087">
    <property type="entry name" value="Znf_C2H2_type"/>
</dbReference>
<gene>
    <name evidence="2" type="ORF">NPIL_645541</name>
</gene>
<proteinExistence type="predicted"/>
<dbReference type="Proteomes" id="UP000887013">
    <property type="component" value="Unassembled WGS sequence"/>
</dbReference>
<evidence type="ECO:0000313" key="3">
    <source>
        <dbReference type="Proteomes" id="UP000887013"/>
    </source>
</evidence>